<dbReference type="EMBL" id="CAJVPP010000430">
    <property type="protein sequence ID" value="CAG8481735.1"/>
    <property type="molecule type" value="Genomic_DNA"/>
</dbReference>
<evidence type="ECO:0000259" key="13">
    <source>
        <dbReference type="SMART" id="SM00829"/>
    </source>
</evidence>
<evidence type="ECO:0000256" key="1">
    <source>
        <dbReference type="ARBA" id="ARBA00004173"/>
    </source>
</evidence>
<evidence type="ECO:0000256" key="5">
    <source>
        <dbReference type="ARBA" id="ARBA00022857"/>
    </source>
</evidence>
<dbReference type="Gene3D" id="3.90.180.10">
    <property type="entry name" value="Medium-chain alcohol dehydrogenases, catalytic domain"/>
    <property type="match status" value="1"/>
</dbReference>
<comment type="similarity">
    <text evidence="2">Belongs to the zinc-containing alcohol dehydrogenase family. Quinone oxidoreductase subfamily.</text>
</comment>
<dbReference type="SUPFAM" id="SSF51735">
    <property type="entry name" value="NAD(P)-binding Rossmann-fold domains"/>
    <property type="match status" value="1"/>
</dbReference>
<dbReference type="SUPFAM" id="SSF50129">
    <property type="entry name" value="GroES-like"/>
    <property type="match status" value="1"/>
</dbReference>
<dbReference type="Pfam" id="PF08240">
    <property type="entry name" value="ADH_N"/>
    <property type="match status" value="1"/>
</dbReference>
<dbReference type="CDD" id="cd08290">
    <property type="entry name" value="ETR"/>
    <property type="match status" value="1"/>
</dbReference>
<comment type="caution">
    <text evidence="14">The sequence shown here is derived from an EMBL/GenBank/DDBJ whole genome shotgun (WGS) entry which is preliminary data.</text>
</comment>
<evidence type="ECO:0000256" key="9">
    <source>
        <dbReference type="ARBA" id="ARBA00023128"/>
    </source>
</evidence>
<proteinExistence type="inferred from homology"/>
<evidence type="ECO:0000256" key="12">
    <source>
        <dbReference type="ARBA" id="ARBA00048843"/>
    </source>
</evidence>
<evidence type="ECO:0000256" key="7">
    <source>
        <dbReference type="ARBA" id="ARBA00023002"/>
    </source>
</evidence>
<dbReference type="GO" id="GO:0006633">
    <property type="term" value="P:fatty acid biosynthetic process"/>
    <property type="evidence" value="ECO:0007669"/>
    <property type="project" value="UniProtKB-KW"/>
</dbReference>
<comment type="subcellular location">
    <subcellularLocation>
        <location evidence="1">Mitochondrion</location>
    </subcellularLocation>
</comment>
<dbReference type="InterPro" id="IPR051034">
    <property type="entry name" value="Mito_Enoyl-ACP_Reductase"/>
</dbReference>
<dbReference type="InterPro" id="IPR020843">
    <property type="entry name" value="ER"/>
</dbReference>
<sequence length="335" mass="37203">MHIRFLASPINPADINQIEGVYPLRPTFTKELGVLPDGEHKELAVGGNEGVAEVIAVGDQIEDLKVGDWVVMGRSGFGTWRTHAAATPNDVTRIDKGIGSLQAATLTVNACTAFRMLKDFATLKEGDFVIQNGANSGVGQAVIQIAHAWNIKTINIVRNRPEIEDLKARLKSLGATYIVTDEELGCYKTKDLIKEWTNINDNNVGIKLGLNCVGGKISTEMAKYLCRSGYHVTYGAMSRQPITIPASLLIFKDIKFLGYWMSRWYQYHSKEERSEMMNEIIGLIRQGKLGDVAHDEVTWGSSNENDESLKIKLLDALDKSYTGFHGKKQILQFQL</sequence>
<keyword evidence="7" id="KW-0560">Oxidoreductase</keyword>
<dbReference type="InterPro" id="IPR036291">
    <property type="entry name" value="NAD(P)-bd_dom_sf"/>
</dbReference>
<dbReference type="Gene3D" id="3.40.50.720">
    <property type="entry name" value="NAD(P)-binding Rossmann-like Domain"/>
    <property type="match status" value="1"/>
</dbReference>
<reference evidence="14" key="1">
    <citation type="submission" date="2021-06" db="EMBL/GenBank/DDBJ databases">
        <authorList>
            <person name="Kallberg Y."/>
            <person name="Tangrot J."/>
            <person name="Rosling A."/>
        </authorList>
    </citation>
    <scope>NUCLEOTIDE SEQUENCE</scope>
    <source>
        <strain evidence="14">87-6 pot B 2015</strain>
    </source>
</reference>
<dbReference type="PANTHER" id="PTHR43981:SF2">
    <property type="entry name" value="ENOYL-[ACYL-CARRIER-PROTEIN] REDUCTASE, MITOCHONDRIAL"/>
    <property type="match status" value="1"/>
</dbReference>
<dbReference type="SMART" id="SM00829">
    <property type="entry name" value="PKS_ER"/>
    <property type="match status" value="1"/>
</dbReference>
<organism evidence="14 15">
    <name type="scientific">Funneliformis mosseae</name>
    <name type="common">Endomycorrhizal fungus</name>
    <name type="synonym">Glomus mosseae</name>
    <dbReference type="NCBI Taxonomy" id="27381"/>
    <lineage>
        <taxon>Eukaryota</taxon>
        <taxon>Fungi</taxon>
        <taxon>Fungi incertae sedis</taxon>
        <taxon>Mucoromycota</taxon>
        <taxon>Glomeromycotina</taxon>
        <taxon>Glomeromycetes</taxon>
        <taxon>Glomerales</taxon>
        <taxon>Glomeraceae</taxon>
        <taxon>Funneliformis</taxon>
    </lineage>
</organism>
<dbReference type="PANTHER" id="PTHR43981">
    <property type="entry name" value="ENOYL-[ACYL-CARRIER-PROTEIN] REDUCTASE, MITOCHONDRIAL"/>
    <property type="match status" value="1"/>
</dbReference>
<keyword evidence="8" id="KW-0443">Lipid metabolism</keyword>
<evidence type="ECO:0000256" key="4">
    <source>
        <dbReference type="ARBA" id="ARBA00022832"/>
    </source>
</evidence>
<dbReference type="AlphaFoldDB" id="A0A9N8W965"/>
<name>A0A9N8W965_FUNMO</name>
<evidence type="ECO:0000256" key="2">
    <source>
        <dbReference type="ARBA" id="ARBA00010371"/>
    </source>
</evidence>
<dbReference type="InterPro" id="IPR013149">
    <property type="entry name" value="ADH-like_C"/>
</dbReference>
<evidence type="ECO:0000313" key="15">
    <source>
        <dbReference type="Proteomes" id="UP000789375"/>
    </source>
</evidence>
<keyword evidence="9" id="KW-0496">Mitochondrion</keyword>
<dbReference type="InterPro" id="IPR011032">
    <property type="entry name" value="GroES-like_sf"/>
</dbReference>
<evidence type="ECO:0000313" key="14">
    <source>
        <dbReference type="EMBL" id="CAG8481735.1"/>
    </source>
</evidence>
<keyword evidence="10" id="KW-0275">Fatty acid biosynthesis</keyword>
<keyword evidence="3" id="KW-0444">Lipid biosynthesis</keyword>
<dbReference type="EC" id="1.3.1.104" evidence="11"/>
<evidence type="ECO:0000256" key="6">
    <source>
        <dbReference type="ARBA" id="ARBA00022946"/>
    </source>
</evidence>
<dbReference type="GO" id="GO:0005739">
    <property type="term" value="C:mitochondrion"/>
    <property type="evidence" value="ECO:0007669"/>
    <property type="project" value="UniProtKB-SubCell"/>
</dbReference>
<evidence type="ECO:0000256" key="8">
    <source>
        <dbReference type="ARBA" id="ARBA00023098"/>
    </source>
</evidence>
<gene>
    <name evidence="14" type="ORF">FMOSSE_LOCUS3060</name>
</gene>
<keyword evidence="6" id="KW-0809">Transit peptide</keyword>
<evidence type="ECO:0000256" key="10">
    <source>
        <dbReference type="ARBA" id="ARBA00023160"/>
    </source>
</evidence>
<dbReference type="Proteomes" id="UP000789375">
    <property type="component" value="Unassembled WGS sequence"/>
</dbReference>
<keyword evidence="15" id="KW-1185">Reference proteome</keyword>
<dbReference type="GO" id="GO:0141148">
    <property type="term" value="F:enoyl-[acyl-carrier-protein] reductase (NADPH) activity"/>
    <property type="evidence" value="ECO:0007669"/>
    <property type="project" value="UniProtKB-EC"/>
</dbReference>
<keyword evidence="4" id="KW-0276">Fatty acid metabolism</keyword>
<evidence type="ECO:0000256" key="11">
    <source>
        <dbReference type="ARBA" id="ARBA00038963"/>
    </source>
</evidence>
<dbReference type="Pfam" id="PF00107">
    <property type="entry name" value="ADH_zinc_N"/>
    <property type="match status" value="1"/>
</dbReference>
<dbReference type="InterPro" id="IPR013154">
    <property type="entry name" value="ADH-like_N"/>
</dbReference>
<accession>A0A9N8W965</accession>
<evidence type="ECO:0000256" key="3">
    <source>
        <dbReference type="ARBA" id="ARBA00022516"/>
    </source>
</evidence>
<feature type="domain" description="Enoyl reductase (ER)" evidence="13">
    <location>
        <begin position="2"/>
        <end position="301"/>
    </location>
</feature>
<keyword evidence="5" id="KW-0521">NADP</keyword>
<dbReference type="FunFam" id="3.40.50.720:FF:000112">
    <property type="entry name" value="Enoyl-[acyl-carrier-protein] reductase 1, mitochondrial"/>
    <property type="match status" value="1"/>
</dbReference>
<comment type="catalytic activity">
    <reaction evidence="12">
        <text>a 2,3-saturated acyl-[ACP] + NADP(+) = a (2E)-enoyl-[ACP] + NADPH + H(+)</text>
        <dbReference type="Rhea" id="RHEA:22564"/>
        <dbReference type="Rhea" id="RHEA-COMP:9925"/>
        <dbReference type="Rhea" id="RHEA-COMP:9926"/>
        <dbReference type="ChEBI" id="CHEBI:15378"/>
        <dbReference type="ChEBI" id="CHEBI:57783"/>
        <dbReference type="ChEBI" id="CHEBI:58349"/>
        <dbReference type="ChEBI" id="CHEBI:78784"/>
        <dbReference type="ChEBI" id="CHEBI:78785"/>
        <dbReference type="EC" id="1.3.1.104"/>
    </reaction>
</comment>
<protein>
    <recommendedName>
        <fullName evidence="11">enoyl-[acyl-carrier-protein] reductase</fullName>
        <ecNumber evidence="11">1.3.1.104</ecNumber>
    </recommendedName>
</protein>